<evidence type="ECO:0000313" key="3">
    <source>
        <dbReference type="Proteomes" id="UP000509568"/>
    </source>
</evidence>
<sequence>MEGSTPGSVIVQDRFQQFDMRRWRVEAECPDDSTVTVQRGGLVMDTSAGMTLWLTQRLAGAYRIAFRRQVLVEGKANDRLSDFNCFWAAHEMNGSGLSVRDGVLESYDSLATWYVGMGGNGNTTTRFRRYDGSVRRPLLGEWLDEGHLLKAGHAYQVVIEVTADGTGFSVDGERVFHQALAGLPAPGYFGFRSVWSRQRITDFSVQAL</sequence>
<dbReference type="RefSeq" id="WP_176571276.1">
    <property type="nucleotide sequence ID" value="NZ_CP056030.1"/>
</dbReference>
<accession>A0A7D5D8N5</accession>
<proteinExistence type="predicted"/>
<keyword evidence="3" id="KW-1185">Reference proteome</keyword>
<dbReference type="Pfam" id="PF19763">
    <property type="entry name" value="DUF6250"/>
    <property type="match status" value="1"/>
</dbReference>
<organism evidence="2 3">
    <name type="scientific">Pseudomonas eucalypticola</name>
    <dbReference type="NCBI Taxonomy" id="2599595"/>
    <lineage>
        <taxon>Bacteria</taxon>
        <taxon>Pseudomonadati</taxon>
        <taxon>Pseudomonadota</taxon>
        <taxon>Gammaproteobacteria</taxon>
        <taxon>Pseudomonadales</taxon>
        <taxon>Pseudomonadaceae</taxon>
        <taxon>Pseudomonas</taxon>
    </lineage>
</organism>
<name>A0A7D5D8N5_9PSED</name>
<dbReference type="EMBL" id="CP056030">
    <property type="protein sequence ID" value="QKZ05456.1"/>
    <property type="molecule type" value="Genomic_DNA"/>
</dbReference>
<evidence type="ECO:0000313" key="2">
    <source>
        <dbReference type="EMBL" id="QKZ05456.1"/>
    </source>
</evidence>
<evidence type="ECO:0000259" key="1">
    <source>
        <dbReference type="Pfam" id="PF19763"/>
    </source>
</evidence>
<gene>
    <name evidence="2" type="ORF">HWQ56_17290</name>
</gene>
<feature type="domain" description="DUF6250" evidence="1">
    <location>
        <begin position="45"/>
        <end position="203"/>
    </location>
</feature>
<protein>
    <recommendedName>
        <fullName evidence="1">DUF6250 domain-containing protein</fullName>
    </recommendedName>
</protein>
<dbReference type="Gene3D" id="2.60.120.200">
    <property type="match status" value="1"/>
</dbReference>
<dbReference type="KEGG" id="pez:HWQ56_17290"/>
<dbReference type="InterPro" id="IPR046217">
    <property type="entry name" value="DUF6250"/>
</dbReference>
<dbReference type="AlphaFoldDB" id="A0A7D5D8N5"/>
<dbReference type="Proteomes" id="UP000509568">
    <property type="component" value="Chromosome"/>
</dbReference>
<reference evidence="2 3" key="1">
    <citation type="submission" date="2020-06" db="EMBL/GenBank/DDBJ databases">
        <title>Pseudomonas eucalypticola sp. nov., an endophyte of Eucalyptus dunnii leaves with biocontrol ability of eucalyptus leaf blight.</title>
        <authorList>
            <person name="Liu Y."/>
            <person name="Song Z."/>
            <person name="Zeng H."/>
            <person name="Lu M."/>
            <person name="Wang X."/>
            <person name="Lian X."/>
            <person name="Zhang Q."/>
        </authorList>
    </citation>
    <scope>NUCLEOTIDE SEQUENCE [LARGE SCALE GENOMIC DNA]</scope>
    <source>
        <strain evidence="2 3">NP-1</strain>
    </source>
</reference>